<feature type="compositionally biased region" description="Basic and acidic residues" evidence="1">
    <location>
        <begin position="113"/>
        <end position="127"/>
    </location>
</feature>
<dbReference type="Pfam" id="PF04502">
    <property type="entry name" value="Saf4_Yju2"/>
    <property type="match status" value="1"/>
</dbReference>
<dbReference type="EnsemblMetazoa" id="CJA11482.1">
    <property type="protein sequence ID" value="CJA11482.1"/>
    <property type="gene ID" value="WBGene00130686"/>
</dbReference>
<dbReference type="InterPro" id="IPR007590">
    <property type="entry name" value="Saf4/Yju2"/>
</dbReference>
<organism evidence="2 3">
    <name type="scientific">Caenorhabditis japonica</name>
    <dbReference type="NCBI Taxonomy" id="281687"/>
    <lineage>
        <taxon>Eukaryota</taxon>
        <taxon>Metazoa</taxon>
        <taxon>Ecdysozoa</taxon>
        <taxon>Nematoda</taxon>
        <taxon>Chromadorea</taxon>
        <taxon>Rhabditida</taxon>
        <taxon>Rhabditina</taxon>
        <taxon>Rhabditomorpha</taxon>
        <taxon>Rhabditoidea</taxon>
        <taxon>Rhabditidae</taxon>
        <taxon>Peloderinae</taxon>
        <taxon>Caenorhabditis</taxon>
    </lineage>
</organism>
<accession>A0A8R1DV46</accession>
<proteinExistence type="predicted"/>
<dbReference type="GO" id="GO:0000398">
    <property type="term" value="P:mRNA splicing, via spliceosome"/>
    <property type="evidence" value="ECO:0007669"/>
    <property type="project" value="InterPro"/>
</dbReference>
<evidence type="ECO:0000256" key="1">
    <source>
        <dbReference type="SAM" id="MobiDB-lite"/>
    </source>
</evidence>
<reference evidence="2" key="2">
    <citation type="submission" date="2022-06" db="UniProtKB">
        <authorList>
            <consortium name="EnsemblMetazoa"/>
        </authorList>
    </citation>
    <scope>IDENTIFICATION</scope>
    <source>
        <strain evidence="2">DF5081</strain>
    </source>
</reference>
<evidence type="ECO:0000313" key="2">
    <source>
        <dbReference type="EnsemblMetazoa" id="CJA11482.1"/>
    </source>
</evidence>
<feature type="compositionally biased region" description="Basic and acidic residues" evidence="1">
    <location>
        <begin position="84"/>
        <end position="95"/>
    </location>
</feature>
<dbReference type="Proteomes" id="UP000005237">
    <property type="component" value="Unassembled WGS sequence"/>
</dbReference>
<sequence>MRNSLFVWSAFSAFYTEYINNSNEKKTLNESRARDANLREKLSISTSKLLPENEEDRKVASMLTRYKNAKSQDDELAAARERIDSRRIFQRHDASETPSTSSGSSGATATPSERLKATMKAERDKRINSSFSSASSALGIKRKSELGIVIKPKKPVVANDVEKRTSTEVVAPPKIASAVSLIAQQYGDSSDSD</sequence>
<feature type="region of interest" description="Disordered" evidence="1">
    <location>
        <begin position="84"/>
        <end position="136"/>
    </location>
</feature>
<name>A0A8R1DV46_CAEJA</name>
<protein>
    <submittedName>
        <fullName evidence="2">Uncharacterized protein</fullName>
    </submittedName>
</protein>
<dbReference type="AlphaFoldDB" id="A0A8R1DV46"/>
<evidence type="ECO:0000313" key="3">
    <source>
        <dbReference type="Proteomes" id="UP000005237"/>
    </source>
</evidence>
<feature type="compositionally biased region" description="Low complexity" evidence="1">
    <location>
        <begin position="96"/>
        <end position="112"/>
    </location>
</feature>
<reference evidence="3" key="1">
    <citation type="submission" date="2010-08" db="EMBL/GenBank/DDBJ databases">
        <authorList>
            <consortium name="Caenorhabditis japonica Sequencing Consortium"/>
            <person name="Wilson R.K."/>
        </authorList>
    </citation>
    <scope>NUCLEOTIDE SEQUENCE [LARGE SCALE GENOMIC DNA]</scope>
    <source>
        <strain evidence="3">DF5081</strain>
    </source>
</reference>
<keyword evidence="3" id="KW-1185">Reference proteome</keyword>